<dbReference type="Pfam" id="PF11721">
    <property type="entry name" value="Malectin"/>
    <property type="match status" value="1"/>
</dbReference>
<protein>
    <submittedName>
        <fullName evidence="3 4">Receptor-like protein kinase FERONIA</fullName>
    </submittedName>
</protein>
<dbReference type="RefSeq" id="XP_040953364.1">
    <property type="nucleotide sequence ID" value="XM_041097430.1"/>
</dbReference>
<dbReference type="Gene3D" id="3.30.200.20">
    <property type="entry name" value="Phosphorylase Kinase, domain 1"/>
    <property type="match status" value="1"/>
</dbReference>
<evidence type="ECO:0000313" key="3">
    <source>
        <dbReference type="RefSeq" id="XP_040953362.1"/>
    </source>
</evidence>
<accession>A0ABM3AEW9</accession>
<keyword evidence="2" id="KW-1185">Reference proteome</keyword>
<dbReference type="InterPro" id="IPR011009">
    <property type="entry name" value="Kinase-like_dom_sf"/>
</dbReference>
<dbReference type="GeneID" id="107953316"/>
<evidence type="ECO:0000313" key="4">
    <source>
        <dbReference type="RefSeq" id="XP_040953363.1"/>
    </source>
</evidence>
<dbReference type="InterPro" id="IPR045272">
    <property type="entry name" value="ANXUR1/2-like"/>
</dbReference>
<gene>
    <name evidence="3 4 5" type="primary">LOC107953316</name>
</gene>
<dbReference type="InterPro" id="IPR021720">
    <property type="entry name" value="Malectin_dom"/>
</dbReference>
<dbReference type="PANTHER" id="PTHR27003:SF312">
    <property type="entry name" value="RECEPTOR-LIKE PROTEIN KINASE FERONIA"/>
    <property type="match status" value="1"/>
</dbReference>
<dbReference type="RefSeq" id="XP_040953363.1">
    <property type="nucleotide sequence ID" value="XM_041097429.1"/>
</dbReference>
<proteinExistence type="predicted"/>
<dbReference type="PROSITE" id="PS50011">
    <property type="entry name" value="PROTEIN_KINASE_DOM"/>
    <property type="match status" value="1"/>
</dbReference>
<name>A0ABM3AEW9_GOSHI</name>
<dbReference type="InterPro" id="IPR001245">
    <property type="entry name" value="Ser-Thr/Tyr_kinase_cat_dom"/>
</dbReference>
<dbReference type="InterPro" id="IPR008271">
    <property type="entry name" value="Ser/Thr_kinase_AS"/>
</dbReference>
<feature type="domain" description="Protein kinase" evidence="1">
    <location>
        <begin position="197"/>
        <end position="455"/>
    </location>
</feature>
<reference evidence="3 4" key="2">
    <citation type="submission" date="2025-05" db="UniProtKB">
        <authorList>
            <consortium name="RefSeq"/>
        </authorList>
    </citation>
    <scope>IDENTIFICATION</scope>
</reference>
<dbReference type="PROSITE" id="PS00108">
    <property type="entry name" value="PROTEIN_KINASE_ST"/>
    <property type="match status" value="1"/>
</dbReference>
<dbReference type="Pfam" id="PF07714">
    <property type="entry name" value="PK_Tyr_Ser-Thr"/>
    <property type="match status" value="1"/>
</dbReference>
<evidence type="ECO:0000313" key="5">
    <source>
        <dbReference type="RefSeq" id="XP_040953364.1"/>
    </source>
</evidence>
<organism evidence="2 4">
    <name type="scientific">Gossypium hirsutum</name>
    <name type="common">Upland cotton</name>
    <name type="synonym">Gossypium mexicanum</name>
    <dbReference type="NCBI Taxonomy" id="3635"/>
    <lineage>
        <taxon>Eukaryota</taxon>
        <taxon>Viridiplantae</taxon>
        <taxon>Streptophyta</taxon>
        <taxon>Embryophyta</taxon>
        <taxon>Tracheophyta</taxon>
        <taxon>Spermatophyta</taxon>
        <taxon>Magnoliopsida</taxon>
        <taxon>eudicotyledons</taxon>
        <taxon>Gunneridae</taxon>
        <taxon>Pentapetalae</taxon>
        <taxon>rosids</taxon>
        <taxon>malvids</taxon>
        <taxon>Malvales</taxon>
        <taxon>Malvaceae</taxon>
        <taxon>Malvoideae</taxon>
        <taxon>Gossypium</taxon>
    </lineage>
</organism>
<evidence type="ECO:0000259" key="1">
    <source>
        <dbReference type="PROSITE" id="PS50011"/>
    </source>
</evidence>
<dbReference type="InterPro" id="IPR000719">
    <property type="entry name" value="Prot_kinase_dom"/>
</dbReference>
<evidence type="ECO:0000313" key="2">
    <source>
        <dbReference type="Proteomes" id="UP000818029"/>
    </source>
</evidence>
<dbReference type="Gene3D" id="1.10.510.10">
    <property type="entry name" value="Transferase(Phosphotransferase) domain 1"/>
    <property type="match status" value="1"/>
</dbReference>
<dbReference type="Gene3D" id="2.60.120.430">
    <property type="entry name" value="Galactose-binding lectin"/>
    <property type="match status" value="1"/>
</dbReference>
<dbReference type="PANTHER" id="PTHR27003">
    <property type="entry name" value="OS07G0166700 PROTEIN"/>
    <property type="match status" value="1"/>
</dbReference>
<dbReference type="Proteomes" id="UP000818029">
    <property type="component" value="Chromosome D07"/>
</dbReference>
<dbReference type="SMART" id="SM00220">
    <property type="entry name" value="S_TKc"/>
    <property type="match status" value="1"/>
</dbReference>
<reference evidence="2" key="1">
    <citation type="journal article" date="2020" name="Nat. Genet.">
        <title>Genomic diversifications of five Gossypium allopolyploid species and their impact on cotton improvement.</title>
        <authorList>
            <person name="Chen Z.J."/>
            <person name="Sreedasyam A."/>
            <person name="Ando A."/>
            <person name="Song Q."/>
            <person name="De Santiago L.M."/>
            <person name="Hulse-Kemp A.M."/>
            <person name="Ding M."/>
            <person name="Ye W."/>
            <person name="Kirkbride R.C."/>
            <person name="Jenkins J."/>
            <person name="Plott C."/>
            <person name="Lovell J."/>
            <person name="Lin Y.M."/>
            <person name="Vaughn R."/>
            <person name="Liu B."/>
            <person name="Simpson S."/>
            <person name="Scheffler B.E."/>
            <person name="Wen L."/>
            <person name="Saski C.A."/>
            <person name="Grover C.E."/>
            <person name="Hu G."/>
            <person name="Conover J.L."/>
            <person name="Carlson J.W."/>
            <person name="Shu S."/>
            <person name="Boston L.B."/>
            <person name="Williams M."/>
            <person name="Peterson D.G."/>
            <person name="McGee K."/>
            <person name="Jones D.C."/>
            <person name="Wendel J.F."/>
            <person name="Stelly D.M."/>
            <person name="Grimwood J."/>
            <person name="Schmutz J."/>
        </authorList>
    </citation>
    <scope>NUCLEOTIDE SEQUENCE [LARGE SCALE GENOMIC DNA]</scope>
    <source>
        <strain evidence="2">cv. TM-1</strain>
    </source>
</reference>
<dbReference type="SUPFAM" id="SSF56112">
    <property type="entry name" value="Protein kinase-like (PK-like)"/>
    <property type="match status" value="1"/>
</dbReference>
<dbReference type="RefSeq" id="XP_040953362.1">
    <property type="nucleotide sequence ID" value="XM_041097428.1"/>
</dbReference>
<sequence length="455" mass="52159">MGRDPYINMNYNLTWNFDIDGGFNYLLRLHFCETLLEVTEAGQRVFDIFINNQTSEPLADVIYCSGGKGIPVYRDYVLLIPSEDSSKQTLWLALHPNEESCSAKSGIKFEPCITKTREQAIEEGQRESGSYEDYHWSYLGMHNYCIVLPSTFHDFLAKKCHSFSIQKSKERRKASPLPDQLCQCFTLAEIQAATNDFDDAFIIGHSRFGNVYKGFISRIKSEVAIKRLNSMSQQGAREFWTEIQLLSQLRYVNLVSLIGYCDDNEMILVYEYMANGIPRDHLYNTKKNPLSWKQRLKICIGAACGLDYLHSEAIHRIIHRDVKSTNILLDEQYVAKISGFDLSKMSPISMTNVPLTTVVKGTFRYMDPEYYKRLRLTEKLDVYSFGMVLFEVLFARAAVDSEVEYSQISLADWVRKCVANESINESIDPLLKGKISPSCLRTFSNIAENCIRENG</sequence>